<organism evidence="1 2">
    <name type="scientific">Bacillus cereus</name>
    <dbReference type="NCBI Taxonomy" id="1396"/>
    <lineage>
        <taxon>Bacteria</taxon>
        <taxon>Bacillati</taxon>
        <taxon>Bacillota</taxon>
        <taxon>Bacilli</taxon>
        <taxon>Bacillales</taxon>
        <taxon>Bacillaceae</taxon>
        <taxon>Bacillus</taxon>
        <taxon>Bacillus cereus group</taxon>
    </lineage>
</organism>
<keyword evidence="1" id="KW-0808">Transferase</keyword>
<sequence>MPITHIYDFISKYGRPPHFHKDFPLILFWSQKSGCTSLVYWFFYHINLFKEAVKYNPFVHHYEFEIYKNSIPYFIDLANALQKKEKDTYKLVRNPFKRAVSSFISLIPAPYYESIEWKHIRRYLYGDESCNKKISFKLYLYYLKAHAPDFEGVNPHFTPQYIQGEEEFVTNYIYLENLSTELSNLEDKYGLKKSPLNGLINSWHHQNKLAVYKGTYADGDITDPLFPRHPTYDSFYDEETIQLVKDIFKDDFKTYEYSLNLI</sequence>
<gene>
    <name evidence="1" type="ORF">CN307_08695</name>
</gene>
<dbReference type="GO" id="GO:0016020">
    <property type="term" value="C:membrane"/>
    <property type="evidence" value="ECO:0007669"/>
    <property type="project" value="InterPro"/>
</dbReference>
<dbReference type="RefSeq" id="WP_098342222.1">
    <property type="nucleotide sequence ID" value="NZ_JBHTUN010000004.1"/>
</dbReference>
<evidence type="ECO:0000313" key="2">
    <source>
        <dbReference type="Proteomes" id="UP000220032"/>
    </source>
</evidence>
<dbReference type="GO" id="GO:0008146">
    <property type="term" value="F:sulfotransferase activity"/>
    <property type="evidence" value="ECO:0007669"/>
    <property type="project" value="InterPro"/>
</dbReference>
<dbReference type="AlphaFoldDB" id="A0A2A9A384"/>
<dbReference type="InterPro" id="IPR005331">
    <property type="entry name" value="Sulfotransferase"/>
</dbReference>
<name>A0A2A9A384_BACCE</name>
<reference evidence="1 2" key="1">
    <citation type="submission" date="2017-09" db="EMBL/GenBank/DDBJ databases">
        <title>Large-scale bioinformatics analysis of Bacillus genomes uncovers conserved roles of natural products in bacterial physiology.</title>
        <authorList>
            <consortium name="Agbiome Team Llc"/>
            <person name="Bleich R.M."/>
            <person name="Grubbs K.J."/>
            <person name="Santa Maria K.C."/>
            <person name="Allen S.E."/>
            <person name="Farag S."/>
            <person name="Shank E.A."/>
            <person name="Bowers A."/>
        </authorList>
    </citation>
    <scope>NUCLEOTIDE SEQUENCE [LARGE SCALE GENOMIC DNA]</scope>
    <source>
        <strain evidence="1 2">AFS022681</strain>
    </source>
</reference>
<dbReference type="EMBL" id="NTRR01000012">
    <property type="protein sequence ID" value="PFE16886.1"/>
    <property type="molecule type" value="Genomic_DNA"/>
</dbReference>
<dbReference type="Proteomes" id="UP000220032">
    <property type="component" value="Unassembled WGS sequence"/>
</dbReference>
<keyword evidence="1" id="KW-0489">Methyltransferase</keyword>
<evidence type="ECO:0000313" key="1">
    <source>
        <dbReference type="EMBL" id="PFE16886.1"/>
    </source>
</evidence>
<dbReference type="Pfam" id="PF03567">
    <property type="entry name" value="Sulfotransfer_2"/>
    <property type="match status" value="1"/>
</dbReference>
<comment type="caution">
    <text evidence="1">The sequence shown here is derived from an EMBL/GenBank/DDBJ whole genome shotgun (WGS) entry which is preliminary data.</text>
</comment>
<dbReference type="GO" id="GO:0008168">
    <property type="term" value="F:methyltransferase activity"/>
    <property type="evidence" value="ECO:0007669"/>
    <property type="project" value="UniProtKB-KW"/>
</dbReference>
<accession>A0A2A9A384</accession>
<dbReference type="GO" id="GO:0032259">
    <property type="term" value="P:methylation"/>
    <property type="evidence" value="ECO:0007669"/>
    <property type="project" value="UniProtKB-KW"/>
</dbReference>
<proteinExistence type="predicted"/>
<protein>
    <submittedName>
        <fullName evidence="1">RNA methyltransferase</fullName>
    </submittedName>
</protein>